<sequence length="299" mass="33982">MNWPGLALIITCACTLLLSFSGQAGEVTQVRYVDASQMKHNPNNAYFGQLLQLALEKSADKYGPYQLTPIDIDISQRRHFRELDNGIINVFWTMTNYRRETEALPVRVPLMKGVYGLRLLASNPRDLDTLAGVKSQAELAAFSFIQGLDWPDTQILRLNRLEVSTEVSEGDMYEFTRRHAGYLYPRAVTELYAETESGGYLDLANERHLLLRYPAVMYFFVAKDNQQLAERLEFGLRAAMADGSFDKLFYGFAPHREALRQAQLSERTLINLSNPLLPQTADEQAVLKLQDEVIAHQVQ</sequence>
<dbReference type="RefSeq" id="WP_240591500.1">
    <property type="nucleotide sequence ID" value="NZ_JAKUDL010000004.1"/>
</dbReference>
<dbReference type="AlphaFoldDB" id="A0AAJ1F175"/>
<accession>A0AAJ1F175</accession>
<name>A0AAJ1F175_9GAMM</name>
<feature type="signal peptide" evidence="1">
    <location>
        <begin position="1"/>
        <end position="24"/>
    </location>
</feature>
<evidence type="ECO:0000313" key="2">
    <source>
        <dbReference type="EMBL" id="MCH4295263.1"/>
    </source>
</evidence>
<dbReference type="EMBL" id="JAKUDL010000004">
    <property type="protein sequence ID" value="MCH4295263.1"/>
    <property type="molecule type" value="Genomic_DNA"/>
</dbReference>
<evidence type="ECO:0008006" key="4">
    <source>
        <dbReference type="Google" id="ProtNLM"/>
    </source>
</evidence>
<feature type="chain" id="PRO_5042491187" description="Amino acid ABC transporter substrate-binding protein" evidence="1">
    <location>
        <begin position="25"/>
        <end position="299"/>
    </location>
</feature>
<dbReference type="Proteomes" id="UP001297581">
    <property type="component" value="Unassembled WGS sequence"/>
</dbReference>
<organism evidence="2 3">
    <name type="scientific">Shewanella zhuhaiensis</name>
    <dbReference type="NCBI Taxonomy" id="2919576"/>
    <lineage>
        <taxon>Bacteria</taxon>
        <taxon>Pseudomonadati</taxon>
        <taxon>Pseudomonadota</taxon>
        <taxon>Gammaproteobacteria</taxon>
        <taxon>Alteromonadales</taxon>
        <taxon>Shewanellaceae</taxon>
        <taxon>Shewanella</taxon>
    </lineage>
</organism>
<gene>
    <name evidence="2" type="ORF">MJ923_13210</name>
</gene>
<evidence type="ECO:0000313" key="3">
    <source>
        <dbReference type="Proteomes" id="UP001297581"/>
    </source>
</evidence>
<comment type="caution">
    <text evidence="2">The sequence shown here is derived from an EMBL/GenBank/DDBJ whole genome shotgun (WGS) entry which is preliminary data.</text>
</comment>
<keyword evidence="1" id="KW-0732">Signal</keyword>
<dbReference type="SUPFAM" id="SSF53850">
    <property type="entry name" value="Periplasmic binding protein-like II"/>
    <property type="match status" value="1"/>
</dbReference>
<reference evidence="2 3" key="1">
    <citation type="submission" date="2022-02" db="EMBL/GenBank/DDBJ databases">
        <title>The genome sequence of Shewanella sp. 3B26.</title>
        <authorList>
            <person name="Du J."/>
        </authorList>
    </citation>
    <scope>NUCLEOTIDE SEQUENCE [LARGE SCALE GENOMIC DNA]</scope>
    <source>
        <strain evidence="2 3">3B26</strain>
    </source>
</reference>
<protein>
    <recommendedName>
        <fullName evidence="4">Amino acid ABC transporter substrate-binding protein</fullName>
    </recommendedName>
</protein>
<keyword evidence="3" id="KW-1185">Reference proteome</keyword>
<evidence type="ECO:0000256" key="1">
    <source>
        <dbReference type="SAM" id="SignalP"/>
    </source>
</evidence>
<proteinExistence type="predicted"/>